<dbReference type="PROSITE" id="PS50110">
    <property type="entry name" value="RESPONSE_REGULATORY"/>
    <property type="match status" value="1"/>
</dbReference>
<dbReference type="InterPro" id="IPR002078">
    <property type="entry name" value="Sigma_54_int"/>
</dbReference>
<evidence type="ECO:0000256" key="2">
    <source>
        <dbReference type="ARBA" id="ARBA00022840"/>
    </source>
</evidence>
<dbReference type="PANTHER" id="PTHR32071:SF117">
    <property type="entry name" value="PTS-DEPENDENT DIHYDROXYACETONE KINASE OPERON REGULATORY PROTEIN-RELATED"/>
    <property type="match status" value="1"/>
</dbReference>
<keyword evidence="6" id="KW-0597">Phosphoprotein</keyword>
<dbReference type="InterPro" id="IPR003593">
    <property type="entry name" value="AAA+_ATPase"/>
</dbReference>
<dbReference type="PROSITE" id="PS00676">
    <property type="entry name" value="SIGMA54_INTERACT_2"/>
    <property type="match status" value="1"/>
</dbReference>
<evidence type="ECO:0000259" key="8">
    <source>
        <dbReference type="PROSITE" id="PS50045"/>
    </source>
</evidence>
<dbReference type="GO" id="GO:0006355">
    <property type="term" value="P:regulation of DNA-templated transcription"/>
    <property type="evidence" value="ECO:0007669"/>
    <property type="project" value="InterPro"/>
</dbReference>
<protein>
    <submittedName>
        <fullName evidence="10">Sigma-54 dependent transcriptional regulator</fullName>
    </submittedName>
</protein>
<evidence type="ECO:0000259" key="9">
    <source>
        <dbReference type="PROSITE" id="PS50110"/>
    </source>
</evidence>
<dbReference type="InterPro" id="IPR058031">
    <property type="entry name" value="AAA_lid_NorR"/>
</dbReference>
<dbReference type="GO" id="GO:0043565">
    <property type="term" value="F:sequence-specific DNA binding"/>
    <property type="evidence" value="ECO:0007669"/>
    <property type="project" value="InterPro"/>
</dbReference>
<gene>
    <name evidence="10" type="ORF">ABV408_16835</name>
</gene>
<evidence type="ECO:0000313" key="10">
    <source>
        <dbReference type="EMBL" id="XCJ79091.1"/>
    </source>
</evidence>
<evidence type="ECO:0000256" key="4">
    <source>
        <dbReference type="ARBA" id="ARBA00023125"/>
    </source>
</evidence>
<evidence type="ECO:0000256" key="7">
    <source>
        <dbReference type="SAM" id="MobiDB-lite"/>
    </source>
</evidence>
<dbReference type="InterPro" id="IPR027417">
    <property type="entry name" value="P-loop_NTPase"/>
</dbReference>
<evidence type="ECO:0000256" key="5">
    <source>
        <dbReference type="ARBA" id="ARBA00023163"/>
    </source>
</evidence>
<dbReference type="Pfam" id="PF00158">
    <property type="entry name" value="Sigma54_activat"/>
    <property type="match status" value="1"/>
</dbReference>
<feature type="region of interest" description="Disordered" evidence="7">
    <location>
        <begin position="390"/>
        <end position="417"/>
    </location>
</feature>
<dbReference type="PANTHER" id="PTHR32071">
    <property type="entry name" value="TRANSCRIPTIONAL REGULATORY PROTEIN"/>
    <property type="match status" value="1"/>
</dbReference>
<accession>A0AB74U5B8</accession>
<dbReference type="GO" id="GO:0000160">
    <property type="term" value="P:phosphorelay signal transduction system"/>
    <property type="evidence" value="ECO:0007669"/>
    <property type="project" value="InterPro"/>
</dbReference>
<dbReference type="InterPro" id="IPR009057">
    <property type="entry name" value="Homeodomain-like_sf"/>
</dbReference>
<dbReference type="GO" id="GO:0005524">
    <property type="term" value="F:ATP binding"/>
    <property type="evidence" value="ECO:0007669"/>
    <property type="project" value="UniProtKB-KW"/>
</dbReference>
<evidence type="ECO:0000256" key="6">
    <source>
        <dbReference type="PROSITE-ProRule" id="PRU00169"/>
    </source>
</evidence>
<dbReference type="InterPro" id="IPR025944">
    <property type="entry name" value="Sigma_54_int_dom_CS"/>
</dbReference>
<organism evidence="10">
    <name type="scientific">Salinicola endophyticus</name>
    <dbReference type="NCBI Taxonomy" id="1949083"/>
    <lineage>
        <taxon>Bacteria</taxon>
        <taxon>Pseudomonadati</taxon>
        <taxon>Pseudomonadota</taxon>
        <taxon>Gammaproteobacteria</taxon>
        <taxon>Oceanospirillales</taxon>
        <taxon>Halomonadaceae</taxon>
        <taxon>Salinicola</taxon>
    </lineage>
</organism>
<dbReference type="Gene3D" id="3.40.50.300">
    <property type="entry name" value="P-loop containing nucleotide triphosphate hydrolases"/>
    <property type="match status" value="1"/>
</dbReference>
<dbReference type="SMART" id="SM00448">
    <property type="entry name" value="REC"/>
    <property type="match status" value="1"/>
</dbReference>
<dbReference type="Pfam" id="PF25601">
    <property type="entry name" value="AAA_lid_14"/>
    <property type="match status" value="1"/>
</dbReference>
<evidence type="ECO:0000256" key="3">
    <source>
        <dbReference type="ARBA" id="ARBA00023015"/>
    </source>
</evidence>
<keyword evidence="5" id="KW-0804">Transcription</keyword>
<feature type="compositionally biased region" description="Low complexity" evidence="7">
    <location>
        <begin position="408"/>
        <end position="417"/>
    </location>
</feature>
<dbReference type="EMBL" id="CP159578">
    <property type="protein sequence ID" value="XCJ79091.1"/>
    <property type="molecule type" value="Genomic_DNA"/>
</dbReference>
<dbReference type="RefSeq" id="WP_353980046.1">
    <property type="nucleotide sequence ID" value="NZ_CP159578.1"/>
</dbReference>
<proteinExistence type="predicted"/>
<feature type="domain" description="Sigma-54 factor interaction" evidence="8">
    <location>
        <begin position="143"/>
        <end position="372"/>
    </location>
</feature>
<name>A0AB74U5B8_9GAMM</name>
<keyword evidence="2" id="KW-0067">ATP-binding</keyword>
<dbReference type="PROSITE" id="PS00688">
    <property type="entry name" value="SIGMA54_INTERACT_3"/>
    <property type="match status" value="1"/>
</dbReference>
<dbReference type="SUPFAM" id="SSF52540">
    <property type="entry name" value="P-loop containing nucleoside triphosphate hydrolases"/>
    <property type="match status" value="1"/>
</dbReference>
<feature type="domain" description="Response regulatory" evidence="9">
    <location>
        <begin position="1"/>
        <end position="119"/>
    </location>
</feature>
<dbReference type="FunFam" id="3.40.50.300:FF:000006">
    <property type="entry name" value="DNA-binding transcriptional regulator NtrC"/>
    <property type="match status" value="1"/>
</dbReference>
<keyword evidence="4" id="KW-0238">DNA-binding</keyword>
<keyword evidence="1" id="KW-0547">Nucleotide-binding</keyword>
<dbReference type="AlphaFoldDB" id="A0AB74U5B8"/>
<evidence type="ECO:0000256" key="1">
    <source>
        <dbReference type="ARBA" id="ARBA00022741"/>
    </source>
</evidence>
<dbReference type="InterPro" id="IPR002197">
    <property type="entry name" value="HTH_Fis"/>
</dbReference>
<dbReference type="Pfam" id="PF00072">
    <property type="entry name" value="Response_reg"/>
    <property type="match status" value="1"/>
</dbReference>
<dbReference type="Gene3D" id="1.10.10.60">
    <property type="entry name" value="Homeodomain-like"/>
    <property type="match status" value="1"/>
</dbReference>
<dbReference type="InterPro" id="IPR011006">
    <property type="entry name" value="CheY-like_superfamily"/>
</dbReference>
<dbReference type="Gene3D" id="3.40.50.2300">
    <property type="match status" value="1"/>
</dbReference>
<dbReference type="Pfam" id="PF02954">
    <property type="entry name" value="HTH_8"/>
    <property type="match status" value="1"/>
</dbReference>
<dbReference type="SUPFAM" id="SSF52172">
    <property type="entry name" value="CheY-like"/>
    <property type="match status" value="1"/>
</dbReference>
<feature type="modified residue" description="4-aspartylphosphate" evidence="6">
    <location>
        <position position="54"/>
    </location>
</feature>
<dbReference type="SMART" id="SM00382">
    <property type="entry name" value="AAA"/>
    <property type="match status" value="1"/>
</dbReference>
<dbReference type="CDD" id="cd00009">
    <property type="entry name" value="AAA"/>
    <property type="match status" value="1"/>
</dbReference>
<keyword evidence="3" id="KW-0805">Transcription regulation</keyword>
<dbReference type="InterPro" id="IPR001789">
    <property type="entry name" value="Sig_transdc_resp-reg_receiver"/>
</dbReference>
<dbReference type="PROSITE" id="PS50045">
    <property type="entry name" value="SIGMA54_INTERACT_4"/>
    <property type="match status" value="1"/>
</dbReference>
<reference evidence="10" key="1">
    <citation type="submission" date="2024-06" db="EMBL/GenBank/DDBJ databases">
        <title>Complete genome of Salinicola endophyticus HNIBRBA4755.</title>
        <authorList>
            <person name="Shin S.Y."/>
            <person name="Kang H."/>
            <person name="Song J."/>
        </authorList>
    </citation>
    <scope>NUCLEOTIDE SEQUENCE</scope>
    <source>
        <strain evidence="10">HNIBRBA4755</strain>
    </source>
</reference>
<dbReference type="SUPFAM" id="SSF46689">
    <property type="entry name" value="Homeodomain-like"/>
    <property type="match status" value="1"/>
</dbReference>
<sequence length="474" mass="51551">MLIVEDIVSLALTYASQLEAAGCQVEIADSGEKARYYIEAGKRERQAFDVILLDLKLPDVDGLDFLADAPELTKHASVVVITADGSINRAIQAMRLGAYDFLVKPVSVERLTTTVKRAGERLRLEQEVQVARSLQRREQFQGFIGGSDVMQVVYRAIENVANSKATVFITGESGTGKEVAAEAIHELSQRRSGRFVAINCGAIPENLLESELFGHVKGAFTGALENRTGAAREASGGTLFLDEICEMELKLQVKLLRFLQTGMVQPVGSNRTVPVDVRVICATNRDPLVEMSEGRFREDLFYRLSVLPIDLPPLRQRGDDVVLLAQAFMTRFSTEEGKTFEALDDETQQTLHRYHWPGNVRELQNEIRRAVVMSAGNQLSLAHLGTAAAAPAMRAESGGSEPTQPQHAPDAGADAAPSGLAFQGLTLEQIEKMAIEKAIANNGGSVPGAARDLAVSPSTIYRKLEKWSLTGTSS</sequence>
<dbReference type="InterPro" id="IPR025943">
    <property type="entry name" value="Sigma_54_int_dom_ATP-bd_2"/>
</dbReference>
<dbReference type="Gene3D" id="1.10.8.60">
    <property type="match status" value="1"/>
</dbReference>